<sequence>MEPLGNTETEDGTAAPVNKTARRVSFADNEITSIHLFPSDDAEQTPPLDDHNNVVSSPFLRPIASPLSPLRTATASTDDDEAFHGPVLASFIEPGRLSGPDPGFSDDVTMDSTAFSMHYRSLARSDSDDLRTPSQNWIPAVTSTTEGSFMTLSDARNEICDGDSASGARDSNDMTVVEDKEYPFRYDYDRMSPSLGAISAEGSKDASSFLEISNRSPYGSSTEKDFVYSKGDDDNSAGIGIGADASIRTADSLINCVLERKQDKSPAKGVIDATNRIREVSTPSMNSLKERLRELRLCHGNMQELSHEGNLDGDDFSAQISAQKKRKVFEMLRGRKIMDESGRIDASPQLHNGLKSDQQLVLQQTGVMRSEKGKLDNQTRKTWADIVKNFSCATNLLLSPSTDKLNLRMISMLEDTLVQLQKVNICDAFCSEIHCQKTADQLKVVGHKRFVGARSLLFNIAYGKAKLQLMHIKRERLLKKLQLSSGLQEFQMMKLSGTPGLSKHDAINQGSDSHFHSILLNSGGKFQVSSLTTMRKEIEILDWKAKSLKEYFCTYCKMESHQSFADTIRSVHLYLKRRISCKCIFQNLQLWNIDGFELVEGSYRVFLNYYDYVIQRFTVSDCPSTSIIVSSKLNDMKIVKTFPDMDALFAFMLVLNPHTTKSYAHTKDLVQETQVTSSLLSNLLDVVEEIQLAQIETTNMVEAKFFSQSDEKLDLLLFFIDFRSGKKVKVTLDMTCLRCGVYPVSILPCRIHDAASGEQKSPSLVAEIRTAVKTVSVGYSRIMRLSRCISQVVHACTLSP</sequence>
<feature type="domain" description="Knl1 C-terminal RWD" evidence="2">
    <location>
        <begin position="534"/>
        <end position="686"/>
    </location>
</feature>
<evidence type="ECO:0000259" key="2">
    <source>
        <dbReference type="Pfam" id="PF18210"/>
    </source>
</evidence>
<dbReference type="PANTHER" id="PTHR35707:SF1">
    <property type="entry name" value="SPC7 KINETOCHORE PROTEIN DOMAIN-CONTAINING PROTEIN"/>
    <property type="match status" value="1"/>
</dbReference>
<organism evidence="3 4">
    <name type="scientific">Arachis duranensis</name>
    <name type="common">Wild peanut</name>
    <dbReference type="NCBI Taxonomy" id="130453"/>
    <lineage>
        <taxon>Eukaryota</taxon>
        <taxon>Viridiplantae</taxon>
        <taxon>Streptophyta</taxon>
        <taxon>Embryophyta</taxon>
        <taxon>Tracheophyta</taxon>
        <taxon>Spermatophyta</taxon>
        <taxon>Magnoliopsida</taxon>
        <taxon>eudicotyledons</taxon>
        <taxon>Gunneridae</taxon>
        <taxon>Pentapetalae</taxon>
        <taxon>rosids</taxon>
        <taxon>fabids</taxon>
        <taxon>Fabales</taxon>
        <taxon>Fabaceae</taxon>
        <taxon>Papilionoideae</taxon>
        <taxon>50 kb inversion clade</taxon>
        <taxon>dalbergioids sensu lato</taxon>
        <taxon>Dalbergieae</taxon>
        <taxon>Pterocarpus clade</taxon>
        <taxon>Arachis</taxon>
    </lineage>
</organism>
<reference evidence="4" key="2">
    <citation type="submission" date="2025-08" db="UniProtKB">
        <authorList>
            <consortium name="RefSeq"/>
        </authorList>
    </citation>
    <scope>IDENTIFICATION</scope>
    <source>
        <tissue evidence="4">Whole plant</tissue>
    </source>
</reference>
<evidence type="ECO:0000313" key="4">
    <source>
        <dbReference type="RefSeq" id="XP_052107813.1"/>
    </source>
</evidence>
<dbReference type="RefSeq" id="XP_052107813.1">
    <property type="nucleotide sequence ID" value="XM_052251853.1"/>
</dbReference>
<dbReference type="AlphaFoldDB" id="A0A9C6TF93"/>
<gene>
    <name evidence="4" type="primary">LOC107458421</name>
</gene>
<accession>A0A9C6TF93</accession>
<dbReference type="InterPro" id="IPR040850">
    <property type="entry name" value="Knl1_RWD_C"/>
</dbReference>
<dbReference type="PANTHER" id="PTHR35707">
    <property type="entry name" value="OS06G0608100 PROTEIN"/>
    <property type="match status" value="1"/>
</dbReference>
<proteinExistence type="predicted"/>
<name>A0A9C6TF93_ARADU</name>
<evidence type="ECO:0000313" key="3">
    <source>
        <dbReference type="Proteomes" id="UP000515211"/>
    </source>
</evidence>
<feature type="region of interest" description="Disordered" evidence="1">
    <location>
        <begin position="1"/>
        <end position="24"/>
    </location>
</feature>
<dbReference type="GeneID" id="107458421"/>
<dbReference type="Pfam" id="PF18210">
    <property type="entry name" value="Knl1_RWD_C"/>
    <property type="match status" value="1"/>
</dbReference>
<protein>
    <submittedName>
        <fullName evidence="4">Uncharacterized protein LOC107458421 isoform X2</fullName>
    </submittedName>
</protein>
<dbReference type="Proteomes" id="UP000515211">
    <property type="component" value="Chromosome 7"/>
</dbReference>
<keyword evidence="3" id="KW-1185">Reference proteome</keyword>
<reference evidence="3" key="1">
    <citation type="journal article" date="2016" name="Nat. Genet.">
        <title>The genome sequences of Arachis duranensis and Arachis ipaensis, the diploid ancestors of cultivated peanut.</title>
        <authorList>
            <person name="Bertioli D.J."/>
            <person name="Cannon S.B."/>
            <person name="Froenicke L."/>
            <person name="Huang G."/>
            <person name="Farmer A.D."/>
            <person name="Cannon E.K."/>
            <person name="Liu X."/>
            <person name="Gao D."/>
            <person name="Clevenger J."/>
            <person name="Dash S."/>
            <person name="Ren L."/>
            <person name="Moretzsohn M.C."/>
            <person name="Shirasawa K."/>
            <person name="Huang W."/>
            <person name="Vidigal B."/>
            <person name="Abernathy B."/>
            <person name="Chu Y."/>
            <person name="Niederhuth C.E."/>
            <person name="Umale P."/>
            <person name="Araujo A.C."/>
            <person name="Kozik A."/>
            <person name="Kim K.D."/>
            <person name="Burow M.D."/>
            <person name="Varshney R.K."/>
            <person name="Wang X."/>
            <person name="Zhang X."/>
            <person name="Barkley N."/>
            <person name="Guimaraes P.M."/>
            <person name="Isobe S."/>
            <person name="Guo B."/>
            <person name="Liao B."/>
            <person name="Stalker H.T."/>
            <person name="Schmitz R.J."/>
            <person name="Scheffler B.E."/>
            <person name="Leal-Bertioli S.C."/>
            <person name="Xun X."/>
            <person name="Jackson S.A."/>
            <person name="Michelmore R."/>
            <person name="Ozias-Akins P."/>
        </authorList>
    </citation>
    <scope>NUCLEOTIDE SEQUENCE [LARGE SCALE GENOMIC DNA]</scope>
    <source>
        <strain evidence="3">cv. V14167</strain>
    </source>
</reference>
<evidence type="ECO:0000256" key="1">
    <source>
        <dbReference type="SAM" id="MobiDB-lite"/>
    </source>
</evidence>